<protein>
    <submittedName>
        <fullName evidence="2">Uncharacterized protein</fullName>
    </submittedName>
</protein>
<name>A0ABU4B192_9NOCA</name>
<evidence type="ECO:0000313" key="3">
    <source>
        <dbReference type="Proteomes" id="UP001185899"/>
    </source>
</evidence>
<organism evidence="2 3">
    <name type="scientific">Rhodococcus cercidiphylli</name>
    <dbReference type="NCBI Taxonomy" id="489916"/>
    <lineage>
        <taxon>Bacteria</taxon>
        <taxon>Bacillati</taxon>
        <taxon>Actinomycetota</taxon>
        <taxon>Actinomycetes</taxon>
        <taxon>Mycobacteriales</taxon>
        <taxon>Nocardiaceae</taxon>
        <taxon>Rhodococcus</taxon>
    </lineage>
</organism>
<proteinExistence type="predicted"/>
<reference evidence="2 3" key="1">
    <citation type="submission" date="2023-10" db="EMBL/GenBank/DDBJ databases">
        <title>Development of a sustainable strategy for remediation of hydrocarbon-contaminated territories based on the waste exchange concept.</title>
        <authorList>
            <person name="Krivoruchko A."/>
        </authorList>
    </citation>
    <scope>NUCLEOTIDE SEQUENCE [LARGE SCALE GENOMIC DNA]</scope>
    <source>
        <strain evidence="2 3">IEGM 1322</strain>
    </source>
</reference>
<dbReference type="EMBL" id="JAWLKE010000006">
    <property type="protein sequence ID" value="MDV6232270.1"/>
    <property type="molecule type" value="Genomic_DNA"/>
</dbReference>
<evidence type="ECO:0000256" key="1">
    <source>
        <dbReference type="SAM" id="Phobius"/>
    </source>
</evidence>
<feature type="transmembrane region" description="Helical" evidence="1">
    <location>
        <begin position="30"/>
        <end position="52"/>
    </location>
</feature>
<keyword evidence="1" id="KW-1133">Transmembrane helix</keyword>
<keyword evidence="1" id="KW-0812">Transmembrane</keyword>
<accession>A0ABU4B192</accession>
<gene>
    <name evidence="2" type="ORF">R3P95_17095</name>
</gene>
<sequence length="71" mass="7681">MNRATRAFFSPVVGAIIALALIWGFGSDVPFWKCALMVVVGAAVAFGLNLAWESNPWNDESPSERTRLSAP</sequence>
<comment type="caution">
    <text evidence="2">The sequence shown here is derived from an EMBL/GenBank/DDBJ whole genome shotgun (WGS) entry which is preliminary data.</text>
</comment>
<keyword evidence="3" id="KW-1185">Reference proteome</keyword>
<keyword evidence="1" id="KW-0472">Membrane</keyword>
<dbReference type="Proteomes" id="UP001185899">
    <property type="component" value="Unassembled WGS sequence"/>
</dbReference>
<evidence type="ECO:0000313" key="2">
    <source>
        <dbReference type="EMBL" id="MDV6232270.1"/>
    </source>
</evidence>
<dbReference type="RefSeq" id="WP_156516371.1">
    <property type="nucleotide sequence ID" value="NZ_JAWLKE010000006.1"/>
</dbReference>
<feature type="transmembrane region" description="Helical" evidence="1">
    <location>
        <begin position="7"/>
        <end position="24"/>
    </location>
</feature>